<reference evidence="1" key="2">
    <citation type="journal article" date="2015" name="Data Brief">
        <title>Shoot transcriptome of the giant reed, Arundo donax.</title>
        <authorList>
            <person name="Barrero R.A."/>
            <person name="Guerrero F.D."/>
            <person name="Moolhuijzen P."/>
            <person name="Goolsby J.A."/>
            <person name="Tidwell J."/>
            <person name="Bellgard S.E."/>
            <person name="Bellgard M.I."/>
        </authorList>
    </citation>
    <scope>NUCLEOTIDE SEQUENCE</scope>
    <source>
        <tissue evidence="1">Shoot tissue taken approximately 20 cm above the soil surface</tissue>
    </source>
</reference>
<dbReference type="EMBL" id="GBRH01269627">
    <property type="protein sequence ID" value="JAD28268.1"/>
    <property type="molecule type" value="Transcribed_RNA"/>
</dbReference>
<reference evidence="1" key="1">
    <citation type="submission" date="2014-09" db="EMBL/GenBank/DDBJ databases">
        <authorList>
            <person name="Magalhaes I.L.F."/>
            <person name="Oliveira U."/>
            <person name="Santos F.R."/>
            <person name="Vidigal T.H.D.A."/>
            <person name="Brescovit A.D."/>
            <person name="Santos A.J."/>
        </authorList>
    </citation>
    <scope>NUCLEOTIDE SEQUENCE</scope>
    <source>
        <tissue evidence="1">Shoot tissue taken approximately 20 cm above the soil surface</tissue>
    </source>
</reference>
<name>A0A0A8YRH1_ARUDO</name>
<proteinExistence type="predicted"/>
<sequence length="42" mass="4766">MNSTVIKMYLHKKSESVYLYRSVNLLGKSYTPTAKTKVLQSG</sequence>
<accession>A0A0A8YRH1</accession>
<organism evidence="1">
    <name type="scientific">Arundo donax</name>
    <name type="common">Giant reed</name>
    <name type="synonym">Donax arundinaceus</name>
    <dbReference type="NCBI Taxonomy" id="35708"/>
    <lineage>
        <taxon>Eukaryota</taxon>
        <taxon>Viridiplantae</taxon>
        <taxon>Streptophyta</taxon>
        <taxon>Embryophyta</taxon>
        <taxon>Tracheophyta</taxon>
        <taxon>Spermatophyta</taxon>
        <taxon>Magnoliopsida</taxon>
        <taxon>Liliopsida</taxon>
        <taxon>Poales</taxon>
        <taxon>Poaceae</taxon>
        <taxon>PACMAD clade</taxon>
        <taxon>Arundinoideae</taxon>
        <taxon>Arundineae</taxon>
        <taxon>Arundo</taxon>
    </lineage>
</organism>
<evidence type="ECO:0000313" key="1">
    <source>
        <dbReference type="EMBL" id="JAD28268.1"/>
    </source>
</evidence>
<protein>
    <submittedName>
        <fullName evidence="1">Uncharacterized protein</fullName>
    </submittedName>
</protein>
<dbReference type="AlphaFoldDB" id="A0A0A8YRH1"/>